<dbReference type="EMBL" id="CACVBS010000054">
    <property type="protein sequence ID" value="CAA7266431.1"/>
    <property type="molecule type" value="Genomic_DNA"/>
</dbReference>
<dbReference type="AlphaFoldDB" id="A0A8S0XVC6"/>
<dbReference type="OrthoDB" id="3068660at2759"/>
<comment type="caution">
    <text evidence="1">The sequence shown here is derived from an EMBL/GenBank/DDBJ whole genome shotgun (WGS) entry which is preliminary data.</text>
</comment>
<evidence type="ECO:0000313" key="2">
    <source>
        <dbReference type="Proteomes" id="UP000467700"/>
    </source>
</evidence>
<protein>
    <submittedName>
        <fullName evidence="1">Uncharacterized protein</fullName>
    </submittedName>
</protein>
<gene>
    <name evidence="1" type="ORF">AAE3_LOCUS8588</name>
</gene>
<dbReference type="InterPro" id="IPR038213">
    <property type="entry name" value="IFI6/IFI27-like_sf"/>
</dbReference>
<proteinExistence type="predicted"/>
<dbReference type="InterPro" id="IPR015943">
    <property type="entry name" value="WD40/YVTN_repeat-like_dom_sf"/>
</dbReference>
<dbReference type="SUPFAM" id="SSF50998">
    <property type="entry name" value="Quinoprotein alcohol dehydrogenase-like"/>
    <property type="match status" value="1"/>
</dbReference>
<dbReference type="InterPro" id="IPR011047">
    <property type="entry name" value="Quinoprotein_ADH-like_sf"/>
</dbReference>
<name>A0A8S0XVC6_CYCAE</name>
<accession>A0A8S0XVC6</accession>
<evidence type="ECO:0000313" key="1">
    <source>
        <dbReference type="EMBL" id="CAA7266431.1"/>
    </source>
</evidence>
<dbReference type="Gene3D" id="6.10.110.10">
    <property type="match status" value="1"/>
</dbReference>
<dbReference type="Gene3D" id="2.130.10.10">
    <property type="entry name" value="YVTN repeat-like/Quinoprotein amine dehydrogenase"/>
    <property type="match status" value="1"/>
</dbReference>
<organism evidence="1 2">
    <name type="scientific">Cyclocybe aegerita</name>
    <name type="common">Black poplar mushroom</name>
    <name type="synonym">Agrocybe aegerita</name>
    <dbReference type="NCBI Taxonomy" id="1973307"/>
    <lineage>
        <taxon>Eukaryota</taxon>
        <taxon>Fungi</taxon>
        <taxon>Dikarya</taxon>
        <taxon>Basidiomycota</taxon>
        <taxon>Agaricomycotina</taxon>
        <taxon>Agaricomycetes</taxon>
        <taxon>Agaricomycetidae</taxon>
        <taxon>Agaricales</taxon>
        <taxon>Agaricineae</taxon>
        <taxon>Bolbitiaceae</taxon>
        <taxon>Cyclocybe</taxon>
    </lineage>
</organism>
<dbReference type="Proteomes" id="UP000467700">
    <property type="component" value="Unassembled WGS sequence"/>
</dbReference>
<reference evidence="1 2" key="1">
    <citation type="submission" date="2020-01" db="EMBL/GenBank/DDBJ databases">
        <authorList>
            <person name="Gupta K D."/>
        </authorList>
    </citation>
    <scope>NUCLEOTIDE SEQUENCE [LARGE SCALE GENOMIC DNA]</scope>
</reference>
<keyword evidence="2" id="KW-1185">Reference proteome</keyword>
<sequence length="850" mass="91105">MSQGSTFKSRPAKTSFKTRYFDVRGPNSVVGYFTILPEHCRSAVEEQFSRILSPVAAPSQRFLLFLAAAGFFGGRVDCLAPSDSWMDVDLGQSGYAGGNHNLDPAVVDSPQFGLRWKVDSNPGETHYARPLIYTPPSTNKQIVFLASTENILRTLDAETGEILRERQVTEPFNMAQPFCTMVSETLGVLGTPTIDPDTDTAYFFAKSHIPYYRDHLPTGIINGVYYFYAVDVNTLEDREGFPILVDGLPASNDPRRYFIGGIILQRPSLIKLGDVVYGAFGGGCGGFNLTGTILGIDVKQKKVVTNWVTQAGPESLFTEEWTAFHGGGPGGIWQAGQGLATDGTSIFFASLVQSNGAGSSDPVTDTTPRFGNASLSVLSEVAARVIPTADGDLKLVDFFRPYNYQHEEGMDFGSGGFQLLSPYFNTSTVSRIAAVASRSFKIYVFDLSNLGGYRQGLDGTDAVLQSIITDGEVYGGIGSYPLDGGYIYAAPTNKPVVAHRFTITDDGTPKFVFAGQSGVSSSEQRGTGIATVTSYKDEPGTGIVWVTDPVLGLRAWHAIPGEDGVLKQIELPPMNGANRYSRATFGDGKVYVVDAAGSHYSRIMTGETLSYPQPTSVNLSAWLFRVERDLKDAGIPQAQWSDAMILLLEGEMNMAMRQRRQARRDLGVEVWDWAGFCKALEEVLGDIGIRAVSLAEKYRHLLSLAGRPSFLQQLREYHPIATKVVGVGLVAVGGAALAPAIVVGGLNALGFTAAGVAGGSIAAGLQSVFYGGATTGLFSLCQSIGATAAAPTLASVLSAIRTVVAGATILVSESKDDKMALRISYWNMDGKHEPRPLHFGARAFSAAISP</sequence>